<proteinExistence type="predicted"/>
<name>A0A6J4PH88_9RHOB</name>
<dbReference type="GO" id="GO:0008233">
    <property type="term" value="F:peptidase activity"/>
    <property type="evidence" value="ECO:0007669"/>
    <property type="project" value="UniProtKB-KW"/>
</dbReference>
<dbReference type="EMBL" id="CADCUU010000257">
    <property type="protein sequence ID" value="CAA9414679.1"/>
    <property type="molecule type" value="Genomic_DNA"/>
</dbReference>
<keyword evidence="1" id="KW-0645">Protease</keyword>
<sequence length="49" mass="5246">MRLAGGTYIDLSPTEAYVDGNMVSAKGWTALAAFMRECLNVLGTKITHA</sequence>
<gene>
    <name evidence="1" type="ORF">AVDCRST_MAG15-1860</name>
</gene>
<reference evidence="1" key="1">
    <citation type="submission" date="2020-02" db="EMBL/GenBank/DDBJ databases">
        <authorList>
            <person name="Meier V. D."/>
        </authorList>
    </citation>
    <scope>NUCLEOTIDE SEQUENCE</scope>
    <source>
        <strain evidence="1">AVDCRST_MAG15</strain>
    </source>
</reference>
<keyword evidence="1" id="KW-0378">Hydrolase</keyword>
<dbReference type="GO" id="GO:0006508">
    <property type="term" value="P:proteolysis"/>
    <property type="evidence" value="ECO:0007669"/>
    <property type="project" value="UniProtKB-KW"/>
</dbReference>
<dbReference type="SUPFAM" id="SSF52317">
    <property type="entry name" value="Class I glutamine amidotransferase-like"/>
    <property type="match status" value="1"/>
</dbReference>
<dbReference type="AlphaFoldDB" id="A0A6J4PH88"/>
<evidence type="ECO:0000313" key="1">
    <source>
        <dbReference type="EMBL" id="CAA9414679.1"/>
    </source>
</evidence>
<dbReference type="InterPro" id="IPR029062">
    <property type="entry name" value="Class_I_gatase-like"/>
</dbReference>
<accession>A0A6J4PH88</accession>
<organism evidence="1">
    <name type="scientific">uncultured Rubellimicrobium sp</name>
    <dbReference type="NCBI Taxonomy" id="543078"/>
    <lineage>
        <taxon>Bacteria</taxon>
        <taxon>Pseudomonadati</taxon>
        <taxon>Pseudomonadota</taxon>
        <taxon>Alphaproteobacteria</taxon>
        <taxon>Rhodobacterales</taxon>
        <taxon>Roseobacteraceae</taxon>
        <taxon>Rubellimicrobium</taxon>
        <taxon>environmental samples</taxon>
    </lineage>
</organism>
<protein>
    <submittedName>
        <fullName evidence="1">Intracellular protease</fullName>
    </submittedName>
</protein>